<proteinExistence type="predicted"/>
<organism evidence="2 3">
    <name type="scientific">Edaphosphingomonas haloaromaticamans</name>
    <dbReference type="NCBI Taxonomy" id="653954"/>
    <lineage>
        <taxon>Bacteria</taxon>
        <taxon>Pseudomonadati</taxon>
        <taxon>Pseudomonadota</taxon>
        <taxon>Alphaproteobacteria</taxon>
        <taxon>Sphingomonadales</taxon>
        <taxon>Rhizorhabdaceae</taxon>
        <taxon>Edaphosphingomonas</taxon>
    </lineage>
</organism>
<dbReference type="AlphaFoldDB" id="A0A1S1HCP0"/>
<evidence type="ECO:0000313" key="3">
    <source>
        <dbReference type="Proteomes" id="UP000179467"/>
    </source>
</evidence>
<dbReference type="RefSeq" id="WP_015457792.1">
    <property type="nucleotide sequence ID" value="NZ_MIPT01000001.1"/>
</dbReference>
<comment type="caution">
    <text evidence="2">The sequence shown here is derived from an EMBL/GenBank/DDBJ whole genome shotgun (WGS) entry which is preliminary data.</text>
</comment>
<dbReference type="EMBL" id="MIPT01000001">
    <property type="protein sequence ID" value="OHT19897.1"/>
    <property type="molecule type" value="Genomic_DNA"/>
</dbReference>
<keyword evidence="3" id="KW-1185">Reference proteome</keyword>
<evidence type="ECO:0000313" key="2">
    <source>
        <dbReference type="EMBL" id="OHT19897.1"/>
    </source>
</evidence>
<reference evidence="2 3" key="1">
    <citation type="submission" date="2016-09" db="EMBL/GenBank/DDBJ databases">
        <title>Metabolic pathway, cell adaptation mechanisms and a novel monoxygenase revealed through proteogenomic-transcription analysis of a Sphingomonas haloaromaticamans strain degrading the fungicide ortho-phenylphenol.</title>
        <authorList>
            <person name="Perruchon C."/>
            <person name="Papadopoulou E.S."/>
            <person name="Rousidou C."/>
            <person name="Vasileiadis S."/>
            <person name="Tanou G."/>
            <person name="Amoutzias G."/>
            <person name="Molassiotis A."/>
            <person name="Karpouzas D.G."/>
        </authorList>
    </citation>
    <scope>NUCLEOTIDE SEQUENCE [LARGE SCALE GENOMIC DNA]</scope>
    <source>
        <strain evidence="2 3">P3</strain>
    </source>
</reference>
<gene>
    <name evidence="2" type="ORF">BHE75_01890</name>
</gene>
<evidence type="ECO:0000256" key="1">
    <source>
        <dbReference type="SAM" id="Phobius"/>
    </source>
</evidence>
<keyword evidence="1" id="KW-1133">Transmembrane helix</keyword>
<accession>A0A1S1HCP0</accession>
<feature type="transmembrane region" description="Helical" evidence="1">
    <location>
        <begin position="6"/>
        <end position="24"/>
    </location>
</feature>
<sequence length="66" mass="7546">MPPELITAFGQFGPLGLMIWYLVWRERTGAEKRDQIERERIESDKALASALTALTVTINNMDRRAP</sequence>
<name>A0A1S1HCP0_9SPHN</name>
<keyword evidence="1" id="KW-0472">Membrane</keyword>
<dbReference type="Proteomes" id="UP000179467">
    <property type="component" value="Unassembled WGS sequence"/>
</dbReference>
<protein>
    <submittedName>
        <fullName evidence="2">Uncharacterized protein</fullName>
    </submittedName>
</protein>
<keyword evidence="1" id="KW-0812">Transmembrane</keyword>
<dbReference type="OrthoDB" id="7595814at2"/>